<evidence type="ECO:0000313" key="2">
    <source>
        <dbReference type="EMBL" id="CBX27003.1"/>
    </source>
</evidence>
<dbReference type="PROSITE" id="PS51257">
    <property type="entry name" value="PROKAR_LIPOPROTEIN"/>
    <property type="match status" value="1"/>
</dbReference>
<sequence>MNCKKVCIIISLITFVISFSCINSNAMLAPEGVESITGIVTEINSNDMSIKIGPQFYYFQDASVMKTMLETINLSINIKALVFYKKIKDKNLIIHIKTKNIKRIKSGR</sequence>
<name>E1Y8V9_9BACT</name>
<feature type="chain" id="PRO_5003154963" evidence="1">
    <location>
        <begin position="27"/>
        <end position="108"/>
    </location>
</feature>
<dbReference type="EMBL" id="FR695864">
    <property type="protein sequence ID" value="CBX27003.1"/>
    <property type="molecule type" value="Genomic_DNA"/>
</dbReference>
<reference evidence="2" key="1">
    <citation type="journal article" date="2011" name="Environ. Microbiol.">
        <title>Genomic insights into the metabolic potential of the polycyclic aromatic hydrocarbon degrading sulfate-reducing Deltaproteobacterium N47.</title>
        <authorList>
            <person name="Bergmann F."/>
            <person name="Selesi D."/>
            <person name="Weinmaier T."/>
            <person name="Tischler P."/>
            <person name="Rattei T."/>
            <person name="Meckenstock R.U."/>
        </authorList>
    </citation>
    <scope>NUCLEOTIDE SEQUENCE</scope>
</reference>
<evidence type="ECO:0000256" key="1">
    <source>
        <dbReference type="SAM" id="SignalP"/>
    </source>
</evidence>
<keyword evidence="1" id="KW-0732">Signal</keyword>
<dbReference type="AlphaFoldDB" id="E1Y8V9"/>
<gene>
    <name evidence="2" type="ORF">N47_A10320</name>
</gene>
<protein>
    <submittedName>
        <fullName evidence="2">Uncharacterized protein</fullName>
    </submittedName>
</protein>
<organism evidence="2">
    <name type="scientific">uncultured Desulfobacterium sp</name>
    <dbReference type="NCBI Taxonomy" id="201089"/>
    <lineage>
        <taxon>Bacteria</taxon>
        <taxon>Pseudomonadati</taxon>
        <taxon>Thermodesulfobacteriota</taxon>
        <taxon>Desulfobacteria</taxon>
        <taxon>Desulfobacterales</taxon>
        <taxon>Desulfobacteriaceae</taxon>
        <taxon>Desulfobacterium</taxon>
        <taxon>environmental samples</taxon>
    </lineage>
</organism>
<feature type="signal peptide" evidence="1">
    <location>
        <begin position="1"/>
        <end position="26"/>
    </location>
</feature>
<proteinExistence type="predicted"/>
<accession>E1Y8V9</accession>